<dbReference type="GO" id="GO:0005789">
    <property type="term" value="C:endoplasmic reticulum membrane"/>
    <property type="evidence" value="ECO:0007669"/>
    <property type="project" value="UniProtKB-SubCell"/>
</dbReference>
<dbReference type="AlphaFoldDB" id="A0AAV5G7D6"/>
<dbReference type="InterPro" id="IPR027417">
    <property type="entry name" value="P-loop_NTPase"/>
</dbReference>
<dbReference type="SUPFAM" id="SSF52540">
    <property type="entry name" value="P-loop containing nucleoside triphosphate hydrolases"/>
    <property type="match status" value="1"/>
</dbReference>
<evidence type="ECO:0000256" key="12">
    <source>
        <dbReference type="SAM" id="Phobius"/>
    </source>
</evidence>
<evidence type="ECO:0000256" key="4">
    <source>
        <dbReference type="ARBA" id="ARBA00022692"/>
    </source>
</evidence>
<dbReference type="GO" id="GO:0005525">
    <property type="term" value="F:GTP binding"/>
    <property type="evidence" value="ECO:0007669"/>
    <property type="project" value="UniProtKB-KW"/>
</dbReference>
<proteinExistence type="inferred from homology"/>
<evidence type="ECO:0000256" key="6">
    <source>
        <dbReference type="ARBA" id="ARBA00022824"/>
    </source>
</evidence>
<evidence type="ECO:0000256" key="10">
    <source>
        <dbReference type="ARBA" id="ARBA00023170"/>
    </source>
</evidence>
<evidence type="ECO:0000256" key="11">
    <source>
        <dbReference type="SAM" id="MobiDB-lite"/>
    </source>
</evidence>
<evidence type="ECO:0000256" key="2">
    <source>
        <dbReference type="ARBA" id="ARBA00005619"/>
    </source>
</evidence>
<dbReference type="Proteomes" id="UP001342314">
    <property type="component" value="Unassembled WGS sequence"/>
</dbReference>
<accession>A0AAV5G7D6</accession>
<feature type="compositionally biased region" description="Low complexity" evidence="11">
    <location>
        <begin position="239"/>
        <end position="258"/>
    </location>
</feature>
<protein>
    <recommendedName>
        <fullName evidence="3">Signal recognition particle receptor subunit beta</fullName>
    </recommendedName>
</protein>
<name>A0AAV5G7D6_9BASI</name>
<evidence type="ECO:0000313" key="13">
    <source>
        <dbReference type="EMBL" id="GJN88400.1"/>
    </source>
</evidence>
<evidence type="ECO:0000256" key="7">
    <source>
        <dbReference type="ARBA" id="ARBA00022989"/>
    </source>
</evidence>
<dbReference type="Gene3D" id="3.40.50.300">
    <property type="entry name" value="P-loop containing nucleotide triphosphate hydrolases"/>
    <property type="match status" value="1"/>
</dbReference>
<gene>
    <name evidence="13" type="ORF">Rhopal_001366-T1</name>
</gene>
<evidence type="ECO:0000256" key="5">
    <source>
        <dbReference type="ARBA" id="ARBA00022741"/>
    </source>
</evidence>
<reference evidence="13 14" key="1">
    <citation type="submission" date="2021-12" db="EMBL/GenBank/DDBJ databases">
        <title>High titer production of polyol ester of fatty acids by Rhodotorula paludigena BS15 towards product separation-free biomass refinery.</title>
        <authorList>
            <person name="Mano J."/>
            <person name="Ono H."/>
            <person name="Tanaka T."/>
            <person name="Naito K."/>
            <person name="Sushida H."/>
            <person name="Ike M."/>
            <person name="Tokuyasu K."/>
            <person name="Kitaoka M."/>
        </authorList>
    </citation>
    <scope>NUCLEOTIDE SEQUENCE [LARGE SCALE GENOMIC DNA]</scope>
    <source>
        <strain evidence="13 14">BS15</strain>
    </source>
</reference>
<evidence type="ECO:0000256" key="8">
    <source>
        <dbReference type="ARBA" id="ARBA00023134"/>
    </source>
</evidence>
<dbReference type="InterPro" id="IPR019009">
    <property type="entry name" value="SRP_receptor_beta_su"/>
</dbReference>
<keyword evidence="4 12" id="KW-0812">Transmembrane</keyword>
<feature type="region of interest" description="Disordered" evidence="11">
    <location>
        <begin position="236"/>
        <end position="258"/>
    </location>
</feature>
<comment type="similarity">
    <text evidence="2">Belongs to the SRP receptor beta subunit family.</text>
</comment>
<keyword evidence="5" id="KW-0547">Nucleotide-binding</keyword>
<keyword evidence="6" id="KW-0256">Endoplasmic reticulum</keyword>
<dbReference type="EMBL" id="BQKY01000003">
    <property type="protein sequence ID" value="GJN88400.1"/>
    <property type="molecule type" value="Genomic_DNA"/>
</dbReference>
<feature type="transmembrane region" description="Helical" evidence="12">
    <location>
        <begin position="20"/>
        <end position="39"/>
    </location>
</feature>
<keyword evidence="14" id="KW-1185">Reference proteome</keyword>
<evidence type="ECO:0000256" key="1">
    <source>
        <dbReference type="ARBA" id="ARBA00004389"/>
    </source>
</evidence>
<comment type="subcellular location">
    <subcellularLocation>
        <location evidence="1">Endoplasmic reticulum membrane</location>
        <topology evidence="1">Single-pass membrane protein</topology>
    </subcellularLocation>
</comment>
<keyword evidence="9 12" id="KW-0472">Membrane</keyword>
<evidence type="ECO:0000313" key="14">
    <source>
        <dbReference type="Proteomes" id="UP001342314"/>
    </source>
</evidence>
<sequence length="378" mass="38750">MPSPPSLELLSLVQPTSQTSLRIFLSLCVLLVFLVVAAVKPRGRHAVAVKARHKGARTVLLTGPLASGKTALFSTLVYGHAPQTHTSMKENEALVKAKWGAADLPEGEKGEKAEADEAPAVPLSTPLHLVDLPGHPRLRTRSLAQYLPAADGIVFAIDGQTGLTGKNVRDAGEHLHIVLSFLSLLSSRQSTLPPLLILLTKSDLAPSSSSSSSSSASSQLALDRARTTLLRELERRRLASSGSSSASASASSSTLRAGSSPLSAGAKLEGLDAIPLSGSASGGGGRGLVGSLLASVGLGSSPSSSGAALDAAAHAAGLPSDESELLSVAADDVFAFEGAASWDKLVRACGGVEVRWAVGSAKRGSEGVRGVWEWVDEL</sequence>
<feature type="transmembrane region" description="Helical" evidence="12">
    <location>
        <begin position="59"/>
        <end position="81"/>
    </location>
</feature>
<evidence type="ECO:0000256" key="9">
    <source>
        <dbReference type="ARBA" id="ARBA00023136"/>
    </source>
</evidence>
<keyword evidence="7 12" id="KW-1133">Transmembrane helix</keyword>
<dbReference type="Pfam" id="PF09439">
    <property type="entry name" value="SRPRB"/>
    <property type="match status" value="1"/>
</dbReference>
<comment type="caution">
    <text evidence="13">The sequence shown here is derived from an EMBL/GenBank/DDBJ whole genome shotgun (WGS) entry which is preliminary data.</text>
</comment>
<keyword evidence="8" id="KW-0342">GTP-binding</keyword>
<organism evidence="13 14">
    <name type="scientific">Rhodotorula paludigena</name>
    <dbReference type="NCBI Taxonomy" id="86838"/>
    <lineage>
        <taxon>Eukaryota</taxon>
        <taxon>Fungi</taxon>
        <taxon>Dikarya</taxon>
        <taxon>Basidiomycota</taxon>
        <taxon>Pucciniomycotina</taxon>
        <taxon>Microbotryomycetes</taxon>
        <taxon>Sporidiobolales</taxon>
        <taxon>Sporidiobolaceae</taxon>
        <taxon>Rhodotorula</taxon>
    </lineage>
</organism>
<keyword evidence="10" id="KW-0675">Receptor</keyword>
<evidence type="ECO:0000256" key="3">
    <source>
        <dbReference type="ARBA" id="ARBA00020256"/>
    </source>
</evidence>